<dbReference type="Proteomes" id="UP000191448">
    <property type="component" value="Unassembled WGS sequence"/>
</dbReference>
<comment type="caution">
    <text evidence="2">The sequence shown here is derived from an EMBL/GenBank/DDBJ whole genome shotgun (WGS) entry which is preliminary data.</text>
</comment>
<dbReference type="InterPro" id="IPR011010">
    <property type="entry name" value="DNA_brk_join_enz"/>
</dbReference>
<sequence>MARNRVKIGSLTKQIQDNFDSKLAIGESKYKAKKDGTFKDKIYSWQTYKTYMKQANEFAKYCKENYKCRTLDECRKYVNEWLQKGIDRGLSAYTQKLNACSLAKLYSCSSSDFGVKTDVRHRVNITRSRGEKVRDKHFSEDRNKELVEFCKSTGLRREELKCLTGDKLIHEDGVYKIVVDRGSKGGRPRKAPVIGNIDLVVNLMRNAGHNKVFEKVKSGADIHSYRSEYATSLYKSLARPIESIPYDKVNKGTGRAYQSEVYVCRADLKGVKFDKVAMLEVSRALGHNRISVIAEHYLRESGD</sequence>
<evidence type="ECO:0000256" key="1">
    <source>
        <dbReference type="ARBA" id="ARBA00023172"/>
    </source>
</evidence>
<dbReference type="GO" id="GO:0015074">
    <property type="term" value="P:DNA integration"/>
    <property type="evidence" value="ECO:0007669"/>
    <property type="project" value="InterPro"/>
</dbReference>
<keyword evidence="1" id="KW-0233">DNA recombination</keyword>
<dbReference type="Gene3D" id="1.10.443.10">
    <property type="entry name" value="Intergrase catalytic core"/>
    <property type="match status" value="1"/>
</dbReference>
<dbReference type="InterPro" id="IPR013762">
    <property type="entry name" value="Integrase-like_cat_sf"/>
</dbReference>
<dbReference type="GO" id="GO:0006310">
    <property type="term" value="P:DNA recombination"/>
    <property type="evidence" value="ECO:0007669"/>
    <property type="project" value="UniProtKB-KW"/>
</dbReference>
<dbReference type="OrthoDB" id="2217146at2"/>
<gene>
    <name evidence="2" type="ORF">CLTHE_28660</name>
</gene>
<evidence type="ECO:0000313" key="3">
    <source>
        <dbReference type="Proteomes" id="UP000191448"/>
    </source>
</evidence>
<protein>
    <submittedName>
        <fullName evidence="2">Uncharacterized protein</fullName>
    </submittedName>
</protein>
<evidence type="ECO:0000313" key="2">
    <source>
        <dbReference type="EMBL" id="OPX46472.1"/>
    </source>
</evidence>
<dbReference type="EMBL" id="LTAY01000089">
    <property type="protein sequence ID" value="OPX46472.1"/>
    <property type="molecule type" value="Genomic_DNA"/>
</dbReference>
<name>A0A1V4SRI0_9CLOT</name>
<dbReference type="AlphaFoldDB" id="A0A1V4SRI0"/>
<reference evidence="2 3" key="1">
    <citation type="submission" date="2016-02" db="EMBL/GenBank/DDBJ databases">
        <title>Genome sequence of Clostridium thermobutyricum DSM 4928.</title>
        <authorList>
            <person name="Poehlein A."/>
            <person name="Daniel R."/>
        </authorList>
    </citation>
    <scope>NUCLEOTIDE SEQUENCE [LARGE SCALE GENOMIC DNA]</scope>
    <source>
        <strain evidence="2 3">DSM 4928</strain>
    </source>
</reference>
<proteinExistence type="predicted"/>
<dbReference type="SUPFAM" id="SSF56349">
    <property type="entry name" value="DNA breaking-rejoining enzymes"/>
    <property type="match status" value="1"/>
</dbReference>
<dbReference type="RefSeq" id="WP_080024045.1">
    <property type="nucleotide sequence ID" value="NZ_LTAY01000089.1"/>
</dbReference>
<accession>A0A1V4SRI0</accession>
<organism evidence="2 3">
    <name type="scientific">Clostridium thermobutyricum DSM 4928</name>
    <dbReference type="NCBI Taxonomy" id="1121339"/>
    <lineage>
        <taxon>Bacteria</taxon>
        <taxon>Bacillati</taxon>
        <taxon>Bacillota</taxon>
        <taxon>Clostridia</taxon>
        <taxon>Eubacteriales</taxon>
        <taxon>Clostridiaceae</taxon>
        <taxon>Clostridium</taxon>
    </lineage>
</organism>
<dbReference type="GO" id="GO:0003677">
    <property type="term" value="F:DNA binding"/>
    <property type="evidence" value="ECO:0007669"/>
    <property type="project" value="InterPro"/>
</dbReference>